<name>A0A4E9E0E8_GIBZA</name>
<evidence type="ECO:0000313" key="1">
    <source>
        <dbReference type="EMBL" id="CAG2007934.1"/>
    </source>
</evidence>
<reference evidence="1" key="2">
    <citation type="submission" date="2021-03" db="EMBL/GenBank/DDBJ databases">
        <authorList>
            <person name="Alouane T."/>
            <person name="Langin T."/>
            <person name="Bonhomme L."/>
        </authorList>
    </citation>
    <scope>NUCLEOTIDE SEQUENCE</scope>
    <source>
        <strain evidence="1">MDC_Fg202</strain>
    </source>
</reference>
<dbReference type="EMBL" id="CAJPIJ010000189">
    <property type="protein sequence ID" value="CAG2007934.1"/>
    <property type="molecule type" value="Genomic_DNA"/>
</dbReference>
<sequence length="79" mass="8848">MYKVDRGRKVVASFSTDDSFPISGMTGECDAPSLYRSSSVERYVVLFEPPPELTLMRSVPGNSILMYQTFHHEVGMEGL</sequence>
<organism evidence="2">
    <name type="scientific">Gibberella zeae</name>
    <name type="common">Wheat head blight fungus</name>
    <name type="synonym">Fusarium graminearum</name>
    <dbReference type="NCBI Taxonomy" id="5518"/>
    <lineage>
        <taxon>Eukaryota</taxon>
        <taxon>Fungi</taxon>
        <taxon>Dikarya</taxon>
        <taxon>Ascomycota</taxon>
        <taxon>Pezizomycotina</taxon>
        <taxon>Sordariomycetes</taxon>
        <taxon>Hypocreomycetidae</taxon>
        <taxon>Hypocreales</taxon>
        <taxon>Nectriaceae</taxon>
        <taxon>Fusarium</taxon>
    </lineage>
</organism>
<dbReference type="Proteomes" id="UP000746612">
    <property type="component" value="Unassembled WGS sequence"/>
</dbReference>
<reference evidence="2" key="1">
    <citation type="submission" date="2019-04" db="EMBL/GenBank/DDBJ databases">
        <authorList>
            <person name="Melise S."/>
            <person name="Noan J."/>
            <person name="Okalmin O."/>
        </authorList>
    </citation>
    <scope>NUCLEOTIDE SEQUENCE</scope>
    <source>
        <strain evidence="2">FN9</strain>
    </source>
</reference>
<protein>
    <submittedName>
        <fullName evidence="2">Uncharacterized protein</fullName>
    </submittedName>
</protein>
<gene>
    <name evidence="2" type="ORF">FUG_LOCUS356191</name>
    <name evidence="1" type="ORF">MDCFG202_LOCUS545945</name>
</gene>
<evidence type="ECO:0000313" key="2">
    <source>
        <dbReference type="EMBL" id="VIO59882.1"/>
    </source>
</evidence>
<proteinExistence type="predicted"/>
<dbReference type="AlphaFoldDB" id="A0A4E9E0E8"/>
<accession>A0A4E9E0E8</accession>
<dbReference type="EMBL" id="CAAKMV010000141">
    <property type="protein sequence ID" value="VIO59882.1"/>
    <property type="molecule type" value="Genomic_DNA"/>
</dbReference>